<comment type="caution">
    <text evidence="5">The sequence shown here is derived from an EMBL/GenBank/DDBJ whole genome shotgun (WGS) entry which is preliminary data.</text>
</comment>
<accession>A0ABW9R1H1</accession>
<evidence type="ECO:0000259" key="4">
    <source>
        <dbReference type="Pfam" id="PF03167"/>
    </source>
</evidence>
<dbReference type="InterPro" id="IPR015637">
    <property type="entry name" value="MUG/TDG"/>
</dbReference>
<keyword evidence="3" id="KW-0234">DNA repair</keyword>
<evidence type="ECO:0000256" key="1">
    <source>
        <dbReference type="ARBA" id="ARBA00022763"/>
    </source>
</evidence>
<keyword evidence="6" id="KW-1185">Reference proteome</keyword>
<feature type="domain" description="Uracil-DNA glycosylase-like" evidence="4">
    <location>
        <begin position="9"/>
        <end position="76"/>
    </location>
</feature>
<reference evidence="5 6" key="1">
    <citation type="submission" date="2019-11" db="EMBL/GenBank/DDBJ databases">
        <title>Acidiferrimicrobium australis gen. nov., sp. nov., an acidophilic and obligately heterotrophic, member of the Actinobacteria that catalyses dissimilatory oxido- reduction of iron isolated from metal-rich acidic water in Chile.</title>
        <authorList>
            <person name="Gonzalez D."/>
            <person name="Huber K."/>
            <person name="Hedrich S."/>
            <person name="Rojas-Villalobos C."/>
            <person name="Quatrini R."/>
            <person name="Dinamarca M.A."/>
            <person name="Schwarz A."/>
            <person name="Canales C."/>
            <person name="Nancucheo I."/>
        </authorList>
    </citation>
    <scope>NUCLEOTIDE SEQUENCE [LARGE SCALE GENOMIC DNA]</scope>
    <source>
        <strain evidence="5 6">USS-CCA1</strain>
    </source>
</reference>
<dbReference type="Proteomes" id="UP000437736">
    <property type="component" value="Unassembled WGS sequence"/>
</dbReference>
<protein>
    <submittedName>
        <fullName evidence="5">Mismatch-specific DNA-glycosylase</fullName>
    </submittedName>
</protein>
<dbReference type="Gene3D" id="3.40.470.10">
    <property type="entry name" value="Uracil-DNA glycosylase-like domain"/>
    <property type="match status" value="1"/>
</dbReference>
<keyword evidence="1" id="KW-0227">DNA damage</keyword>
<dbReference type="CDD" id="cd10028">
    <property type="entry name" value="UDG-F2_TDG_MUG"/>
    <property type="match status" value="1"/>
</dbReference>
<dbReference type="PANTHER" id="PTHR12159">
    <property type="entry name" value="G/T AND G/U MISMATCH-SPECIFIC DNA GLYCOSYLASE"/>
    <property type="match status" value="1"/>
</dbReference>
<feature type="non-terminal residue" evidence="5">
    <location>
        <position position="85"/>
    </location>
</feature>
<evidence type="ECO:0000313" key="5">
    <source>
        <dbReference type="EMBL" id="MST34553.1"/>
    </source>
</evidence>
<proteinExistence type="predicted"/>
<dbReference type="SUPFAM" id="SSF52141">
    <property type="entry name" value="Uracil-DNA glycosylase-like"/>
    <property type="match status" value="1"/>
</dbReference>
<dbReference type="InterPro" id="IPR005122">
    <property type="entry name" value="Uracil-DNA_glycosylase-like"/>
</dbReference>
<organism evidence="5 6">
    <name type="scientific">Acidiferrimicrobium australe</name>
    <dbReference type="NCBI Taxonomy" id="2664430"/>
    <lineage>
        <taxon>Bacteria</taxon>
        <taxon>Bacillati</taxon>
        <taxon>Actinomycetota</taxon>
        <taxon>Acidimicrobiia</taxon>
        <taxon>Acidimicrobiales</taxon>
        <taxon>Acidimicrobiaceae</taxon>
        <taxon>Acidiferrimicrobium</taxon>
    </lineage>
</organism>
<dbReference type="InterPro" id="IPR036895">
    <property type="entry name" value="Uracil-DNA_glycosylase-like_sf"/>
</dbReference>
<keyword evidence="2" id="KW-0378">Hydrolase</keyword>
<dbReference type="EMBL" id="WJHE01001069">
    <property type="protein sequence ID" value="MST34553.1"/>
    <property type="molecule type" value="Genomic_DNA"/>
</dbReference>
<evidence type="ECO:0000256" key="3">
    <source>
        <dbReference type="ARBA" id="ARBA00023204"/>
    </source>
</evidence>
<gene>
    <name evidence="5" type="ORF">GHK86_17725</name>
</gene>
<sequence>MAAGPVPDLLGPGLSVLFCGINPGLRSAELGLHFARPGNRFWKVLHQAGFTDRLLDPAEQAVLPSLGIGITNLVPRASAAADALT</sequence>
<evidence type="ECO:0000313" key="6">
    <source>
        <dbReference type="Proteomes" id="UP000437736"/>
    </source>
</evidence>
<dbReference type="PANTHER" id="PTHR12159:SF9">
    <property type="entry name" value="G_T MISMATCH-SPECIFIC THYMINE DNA GLYCOSYLASE"/>
    <property type="match status" value="1"/>
</dbReference>
<evidence type="ECO:0000256" key="2">
    <source>
        <dbReference type="ARBA" id="ARBA00022801"/>
    </source>
</evidence>
<dbReference type="Pfam" id="PF03167">
    <property type="entry name" value="UDG"/>
    <property type="match status" value="1"/>
</dbReference>
<name>A0ABW9R1H1_9ACTN</name>